<proteinExistence type="predicted"/>
<dbReference type="EMBL" id="JABANO010038852">
    <property type="protein sequence ID" value="KAF4697878.1"/>
    <property type="molecule type" value="Genomic_DNA"/>
</dbReference>
<keyword evidence="3" id="KW-1185">Reference proteome</keyword>
<evidence type="ECO:0000256" key="1">
    <source>
        <dbReference type="SAM" id="MobiDB-lite"/>
    </source>
</evidence>
<dbReference type="Proteomes" id="UP000553632">
    <property type="component" value="Unassembled WGS sequence"/>
</dbReference>
<sequence>MPGIFAFRTRPTTSTENEPATMAKPAAPDLKGPQVKTPVSASIPQIPETVVSAMAWLNTGATGNFVRADVHKALAVKANTSLRWPERKSQRIATLADNKSRVPLCGTCSPNLSDAVGDGESDLVRDVHQRYPREVVHVNSTRTGRLVADFTFADEAAFEALQGKGWRAAVARARKSSHGKTLQQKQQINEAIDKLLSSGFVGYMKLASIERPPPGHSIARLNSLNPRIRGTHLVHENYLDEHLPVFTAAQAVKKEPDHFVPHSVRYAACR</sequence>
<protein>
    <submittedName>
        <fullName evidence="2">Uncharacterized protein</fullName>
    </submittedName>
</protein>
<evidence type="ECO:0000313" key="2">
    <source>
        <dbReference type="EMBL" id="KAF4697878.1"/>
    </source>
</evidence>
<dbReference type="AlphaFoldDB" id="A0A7J6PP38"/>
<feature type="region of interest" description="Disordered" evidence="1">
    <location>
        <begin position="1"/>
        <end position="38"/>
    </location>
</feature>
<organism evidence="2 3">
    <name type="scientific">Perkinsus olseni</name>
    <name type="common">Perkinsus atlanticus</name>
    <dbReference type="NCBI Taxonomy" id="32597"/>
    <lineage>
        <taxon>Eukaryota</taxon>
        <taxon>Sar</taxon>
        <taxon>Alveolata</taxon>
        <taxon>Perkinsozoa</taxon>
        <taxon>Perkinsea</taxon>
        <taxon>Perkinsida</taxon>
        <taxon>Perkinsidae</taxon>
        <taxon>Perkinsus</taxon>
    </lineage>
</organism>
<comment type="caution">
    <text evidence="2">The sequence shown here is derived from an EMBL/GenBank/DDBJ whole genome shotgun (WGS) entry which is preliminary data.</text>
</comment>
<name>A0A7J6PP38_PEROL</name>
<gene>
    <name evidence="2" type="ORF">FOZ63_017931</name>
</gene>
<reference evidence="2 3" key="1">
    <citation type="submission" date="2020-04" db="EMBL/GenBank/DDBJ databases">
        <title>Perkinsus olseni comparative genomics.</title>
        <authorList>
            <person name="Bogema D.R."/>
        </authorList>
    </citation>
    <scope>NUCLEOTIDE SEQUENCE [LARGE SCALE GENOMIC DNA]</scope>
    <source>
        <strain evidence="2 3">ATCC PRA-207</strain>
    </source>
</reference>
<evidence type="ECO:0000313" key="3">
    <source>
        <dbReference type="Proteomes" id="UP000553632"/>
    </source>
</evidence>
<accession>A0A7J6PP38</accession>